<dbReference type="EMBL" id="JAULSV010000005">
    <property type="protein sequence ID" value="KAK0642986.1"/>
    <property type="molecule type" value="Genomic_DNA"/>
</dbReference>
<dbReference type="GO" id="GO:0046872">
    <property type="term" value="F:metal ion binding"/>
    <property type="evidence" value="ECO:0007669"/>
    <property type="project" value="UniProtKB-KW"/>
</dbReference>
<keyword evidence="3 4" id="KW-0460">Magnesium</keyword>
<comment type="cofactor">
    <cofactor evidence="1 4">
        <name>Mg(2+)</name>
        <dbReference type="ChEBI" id="CHEBI:18420"/>
    </cofactor>
</comment>
<feature type="region of interest" description="Disordered" evidence="5">
    <location>
        <begin position="1"/>
        <end position="77"/>
    </location>
</feature>
<evidence type="ECO:0000256" key="3">
    <source>
        <dbReference type="ARBA" id="ARBA00022842"/>
    </source>
</evidence>
<dbReference type="SFLD" id="SFLDG01020">
    <property type="entry name" value="Terpene_Cyclase_Like_2"/>
    <property type="match status" value="1"/>
</dbReference>
<keyword evidence="4" id="KW-0479">Metal-binding</keyword>
<evidence type="ECO:0000313" key="6">
    <source>
        <dbReference type="EMBL" id="KAK0642986.1"/>
    </source>
</evidence>
<evidence type="ECO:0000313" key="7">
    <source>
        <dbReference type="Proteomes" id="UP001174936"/>
    </source>
</evidence>
<dbReference type="Proteomes" id="UP001174936">
    <property type="component" value="Unassembled WGS sequence"/>
</dbReference>
<dbReference type="InterPro" id="IPR034686">
    <property type="entry name" value="Terpene_cyclase-like_2"/>
</dbReference>
<dbReference type="AlphaFoldDB" id="A0AA39Y0P0"/>
<dbReference type="InterPro" id="IPR008949">
    <property type="entry name" value="Isoprenoid_synthase_dom_sf"/>
</dbReference>
<keyword evidence="7" id="KW-1185">Reference proteome</keyword>
<evidence type="ECO:0000256" key="5">
    <source>
        <dbReference type="SAM" id="MobiDB-lite"/>
    </source>
</evidence>
<dbReference type="GO" id="GO:0010333">
    <property type="term" value="F:terpene synthase activity"/>
    <property type="evidence" value="ECO:0007669"/>
    <property type="project" value="InterPro"/>
</dbReference>
<dbReference type="SUPFAM" id="SSF48576">
    <property type="entry name" value="Terpenoid synthases"/>
    <property type="match status" value="1"/>
</dbReference>
<dbReference type="Pfam" id="PF19086">
    <property type="entry name" value="Terpene_syn_C_2"/>
    <property type="match status" value="1"/>
</dbReference>
<organism evidence="6 7">
    <name type="scientific">Cercophora newfieldiana</name>
    <dbReference type="NCBI Taxonomy" id="92897"/>
    <lineage>
        <taxon>Eukaryota</taxon>
        <taxon>Fungi</taxon>
        <taxon>Dikarya</taxon>
        <taxon>Ascomycota</taxon>
        <taxon>Pezizomycotina</taxon>
        <taxon>Sordariomycetes</taxon>
        <taxon>Sordariomycetidae</taxon>
        <taxon>Sordariales</taxon>
        <taxon>Lasiosphaeriaceae</taxon>
        <taxon>Cercophora</taxon>
    </lineage>
</organism>
<name>A0AA39Y0P0_9PEZI</name>
<comment type="caution">
    <text evidence="6">The sequence shown here is derived from an EMBL/GenBank/DDBJ whole genome shotgun (WGS) entry which is preliminary data.</text>
</comment>
<dbReference type="GO" id="GO:0008299">
    <property type="term" value="P:isoprenoid biosynthetic process"/>
    <property type="evidence" value="ECO:0007669"/>
    <property type="project" value="UniProtKB-ARBA"/>
</dbReference>
<evidence type="ECO:0000256" key="2">
    <source>
        <dbReference type="ARBA" id="ARBA00006333"/>
    </source>
</evidence>
<evidence type="ECO:0000256" key="1">
    <source>
        <dbReference type="ARBA" id="ARBA00001946"/>
    </source>
</evidence>
<proteinExistence type="inferred from homology"/>
<protein>
    <recommendedName>
        <fullName evidence="4">Terpene synthase</fullName>
        <ecNumber evidence="4">4.2.3.-</ecNumber>
    </recommendedName>
</protein>
<dbReference type="Gene3D" id="1.10.600.10">
    <property type="entry name" value="Farnesyl Diphosphate Synthase"/>
    <property type="match status" value="1"/>
</dbReference>
<gene>
    <name evidence="6" type="ORF">B0T16DRAFT_331355</name>
</gene>
<dbReference type="EC" id="4.2.3.-" evidence="4"/>
<dbReference type="PANTHER" id="PTHR35201">
    <property type="entry name" value="TERPENE SYNTHASE"/>
    <property type="match status" value="1"/>
</dbReference>
<comment type="similarity">
    <text evidence="2 4">Belongs to the terpene synthase family.</text>
</comment>
<sequence>MATEIDISADSSLDEKAALNIDDPEPSHTADGELRDFPQIPAEPDLNEKAPFNTNDPKSAPTTNASPNNPPQPLAPTETCILIPDLFSSIMSSDVHLNPQYASVKLEADARVARIMKKDSKWAAKNAKVDLAFLASSWCHTCDEATLNLSMDWNHWVFLFDDQFDEGHLMTDVAAAREEIDKTLAVMKGSLRVSPTKLPVRYLMQTISDAPSRRSPRLISPPTEFQSHWIDMHQRYYSGLLQQVEDTRANRLRSYTVEEYMDLRVLTIGVYPAIALTEYAEGVTSLPERILQHPSLQECMRISAEMVVLVNDIASFKKDVTLNTYLNIINLARKGNQGLSAQQAMDEVGVMMDNCYQRWYRALATMPVWGEKIDREVLRFVGICRDVALGNLHWSFRTGRYLGGPQGVEVRKNRILTMLTQTESALTAADRECLDIAAIYI</sequence>
<dbReference type="SFLD" id="SFLDS00005">
    <property type="entry name" value="Isoprenoid_Synthase_Type_I"/>
    <property type="match status" value="1"/>
</dbReference>
<dbReference type="PANTHER" id="PTHR35201:SF4">
    <property type="entry name" value="BETA-PINACENE SYNTHASE-RELATED"/>
    <property type="match status" value="1"/>
</dbReference>
<evidence type="ECO:0000256" key="4">
    <source>
        <dbReference type="RuleBase" id="RU366034"/>
    </source>
</evidence>
<reference evidence="6" key="1">
    <citation type="submission" date="2023-06" db="EMBL/GenBank/DDBJ databases">
        <title>Genome-scale phylogeny and comparative genomics of the fungal order Sordariales.</title>
        <authorList>
            <consortium name="Lawrence Berkeley National Laboratory"/>
            <person name="Hensen N."/>
            <person name="Bonometti L."/>
            <person name="Westerberg I."/>
            <person name="Brannstrom I.O."/>
            <person name="Guillou S."/>
            <person name="Cros-Aarteil S."/>
            <person name="Calhoun S."/>
            <person name="Haridas S."/>
            <person name="Kuo A."/>
            <person name="Mondo S."/>
            <person name="Pangilinan J."/>
            <person name="Riley R."/>
            <person name="Labutti K."/>
            <person name="Andreopoulos B."/>
            <person name="Lipzen A."/>
            <person name="Chen C."/>
            <person name="Yanf M."/>
            <person name="Daum C."/>
            <person name="Ng V."/>
            <person name="Clum A."/>
            <person name="Steindorff A."/>
            <person name="Ohm R."/>
            <person name="Martin F."/>
            <person name="Silar P."/>
            <person name="Natvig D."/>
            <person name="Lalanne C."/>
            <person name="Gautier V."/>
            <person name="Ament-Velasquez S.L."/>
            <person name="Kruys A."/>
            <person name="Hutchinson M.I."/>
            <person name="Powell A.J."/>
            <person name="Barry K."/>
            <person name="Miller A.N."/>
            <person name="Grigoriev I.V."/>
            <person name="Debuchy R."/>
            <person name="Gladieux P."/>
            <person name="Thoren M.H."/>
            <person name="Johannesson H."/>
        </authorList>
    </citation>
    <scope>NUCLEOTIDE SEQUENCE</scope>
    <source>
        <strain evidence="6">SMH2532-1</strain>
    </source>
</reference>
<accession>A0AA39Y0P0</accession>
<keyword evidence="4" id="KW-0456">Lyase</keyword>
<feature type="compositionally biased region" description="Basic and acidic residues" evidence="5">
    <location>
        <begin position="25"/>
        <end position="36"/>
    </location>
</feature>